<organism evidence="1 2">
    <name type="scientific">Nocardia terpenica</name>
    <dbReference type="NCBI Taxonomy" id="455432"/>
    <lineage>
        <taxon>Bacteria</taxon>
        <taxon>Bacillati</taxon>
        <taxon>Actinomycetota</taxon>
        <taxon>Actinomycetes</taxon>
        <taxon>Mycobacteriales</taxon>
        <taxon>Nocardiaceae</taxon>
        <taxon>Nocardia</taxon>
    </lineage>
</organism>
<dbReference type="KEGG" id="ntp:CRH09_09230"/>
<evidence type="ECO:0008006" key="3">
    <source>
        <dbReference type="Google" id="ProtNLM"/>
    </source>
</evidence>
<evidence type="ECO:0000313" key="1">
    <source>
        <dbReference type="EMBL" id="ATL66358.1"/>
    </source>
</evidence>
<dbReference type="Proteomes" id="UP000221961">
    <property type="component" value="Chromosome"/>
</dbReference>
<gene>
    <name evidence="1" type="ORF">CRH09_09230</name>
</gene>
<dbReference type="AlphaFoldDB" id="A0A291RGD3"/>
<sequence>MATEYPGGRTGPGELPSAGAVLRAFRAPADSAPCGHCVLDSARELVRCHERRRAAQQAARAPGTSARHVAAYSQLVDDIDSDRAKLVEHIDNWVADNIAHRAGASLHTETLGAVIDRMAGKWVAAQDALGLPPPSTKVDARARATVLTHRAVDGEAHLHWVRLAELADGYKDLVTDVVEHRRRLPVF</sequence>
<name>A0A291RGD3_9NOCA</name>
<dbReference type="RefSeq" id="WP_098693559.1">
    <property type="nucleotide sequence ID" value="NZ_CP023778.1"/>
</dbReference>
<accession>A0A291RGD3</accession>
<evidence type="ECO:0000313" key="2">
    <source>
        <dbReference type="Proteomes" id="UP000221961"/>
    </source>
</evidence>
<dbReference type="GeneID" id="88357589"/>
<dbReference type="EMBL" id="CP023778">
    <property type="protein sequence ID" value="ATL66358.1"/>
    <property type="molecule type" value="Genomic_DNA"/>
</dbReference>
<dbReference type="Pfam" id="PF14063">
    <property type="entry name" value="DUF4254"/>
    <property type="match status" value="1"/>
</dbReference>
<proteinExistence type="predicted"/>
<protein>
    <recommendedName>
        <fullName evidence="3">DUF4254 domain-containing protein</fullName>
    </recommendedName>
</protein>
<reference evidence="1 2" key="1">
    <citation type="submission" date="2017-10" db="EMBL/GenBank/DDBJ databases">
        <title>Comparative genomics between pathogenic Norcardia.</title>
        <authorList>
            <person name="Zeng L."/>
        </authorList>
    </citation>
    <scope>NUCLEOTIDE SEQUENCE [LARGE SCALE GENOMIC DNA]</scope>
    <source>
        <strain evidence="1 2">NC_YFY_NT001</strain>
    </source>
</reference>
<dbReference type="InterPro" id="IPR025350">
    <property type="entry name" value="DUF4254"/>
</dbReference>